<dbReference type="PANTHER" id="PTHR12635">
    <property type="entry name" value="RHO-GTPASE-ACTIVATING PROTEIN 6 FAMILY MEMBER"/>
    <property type="match status" value="1"/>
</dbReference>
<dbReference type="SUPFAM" id="SSF48350">
    <property type="entry name" value="GTPase activation domain, GAP"/>
    <property type="match status" value="1"/>
</dbReference>
<feature type="compositionally biased region" description="Polar residues" evidence="2">
    <location>
        <begin position="220"/>
        <end position="232"/>
    </location>
</feature>
<proteinExistence type="predicted"/>
<sequence length="1636" mass="182338">MDTKKDITTSQASGTTLRRPIQIVKKRSGPLDDALKELYQELSDAPATIDTTASTATQAAFTVWQPASRDTSLKFPSFTVTAASPQSARRRPTIKEKEKKRERWLLTRKTWKYMTDAGRKLIPEGAQNCKEDIAKIEANFQQICSNEPRFILWRRKSSYPGAVRNSKQRLKHLLQHTGQKGPNMIEAIEQEEAHNADQVIDLLQSFLKLDEMCKTTTLLSSKTVRPDQTASPSARRPDSVRKSATNNGNITSRGANFFALQLPNDLQQLNEIDQLLERLRRISRSARLNEFTIPPNDITPAILEDKVLLKQIYNSLKKQQLHRVLSAHSTPSLKGTRPKIRHSSSLSSLQNFGDNVNRVVKFGGSTKDHDLNLEPSNQETIIQLRKSTTKLTVPSAKITGAVPKNQLFSIPKNTNIKPMPPTPAPGTREPPNTLNLPALNKNSTNNIPLRQVKQPQAVKYFNSCGTQTNFVPLQEIKRLAEEYKNLKQEEASLKALLSCTPSATDDETEKGASSTTTTSPHHHHRRKSSIDNEDISQSVSDTIKRYLRMARKKSVNDDNSNRFKRVNYDRNLRNIKAKGEINPPGMDEDNSKAVQTLDAWPVICLDFIRGKETYSILEAAHAEWQRELDERIQKKLEYDQRICDLNNATLIPALSSCGSSSAPTSPTSPVTFSGTRHNLETRQANHGIGSSIGSLRNVGSQFLSNLWHGTTSSVAATPDDEDTGNSSAARNVPNHSSSFLKFHRSSKHDHSPITNDSAAKGASLSTTMQKSKSSSNVGQFVTRKILKSRSKSQSRPNTQASVSKWAPAEKCSWTSENGDFIVIQDSCLQNLTDIEAKILQRVAIEKISELNIGVNVLLNSKPQKRRVLAKKKAMTTSFFDVSKKEDQKQSGAGLFGNSLEWCVINDKKRGNNLKASTDRGSRNSLAALFRGGSTNEVTNKLDENVRSYESLPSSTFSLVTSLSSDNNCHSGRASSTKSSSGYFDNLSSMQKKISRSQSDIRRHSQELDLQDPSYFKEQSKIANQNALQVPTFITSCIKYLEEHGLHKVGLFRVSTSKKRVKQMREDFDKNTVTDIREETCPHDVATLIKEFLRDLPEPLLCSGLYKAFLETQRIRNRRLQLEAISHLVKLLPAAHRDTLYVLTKFLARVASCSDDVIGHDGNVQVCGNKMDSNNLATVFAPNILRINLSNTSSSDVVTCGNSIEQESMNDAINVVRIMIDHYEEIFKVPAELIDIVYSHMLDACPEKLYSICEQRIQSISGNSWSSLNNSAQSLSPMTTTSTSNVSSSIVGSVVGVDPSTLPSLNTITKRLYTRESVMHDNDACRLTEAAINGSNNGKRSSNMHSSRHSMTQKLRHNGRKGNITKSDMVERRQSSPNILDNAAILSASLQIQVPGAQAGLLKLTSTTPQKKTKSIPNEKIAYDMDDINTGVSKSLSSHSMDHFDYSDISHFEKATKNEEMKNAHQYIPIAGSLSISTKIERSANDYRPVQIVQERKQHQIHNNRPSYLRLQSTTQALLTAPNQYASVEPEESLKQSIGDISNPYTYDSLLRRNTENHVHKSSASISNIGGAILCSKTADFENMSTNKQHQLKQLQSQEMERSHIQDATVSLTATTNTYLYKRQELIKSAKYGSEKK</sequence>
<dbReference type="SMART" id="SM00324">
    <property type="entry name" value="RhoGAP"/>
    <property type="match status" value="1"/>
</dbReference>
<feature type="compositionally biased region" description="Polar residues" evidence="2">
    <location>
        <begin position="724"/>
        <end position="739"/>
    </location>
</feature>
<dbReference type="InterPro" id="IPR000198">
    <property type="entry name" value="RhoGAP_dom"/>
</dbReference>
<feature type="compositionally biased region" description="Polar residues" evidence="2">
    <location>
        <begin position="752"/>
        <end position="779"/>
    </location>
</feature>
<feature type="region of interest" description="Disordered" evidence="2">
    <location>
        <begin position="220"/>
        <end position="248"/>
    </location>
</feature>
<dbReference type="InterPro" id="IPR008936">
    <property type="entry name" value="Rho_GTPase_activation_prot"/>
</dbReference>
<dbReference type="PANTHER" id="PTHR12635:SF7">
    <property type="entry name" value="RHO GTPASE ACTIVATING PROTEIN 6-RELATED"/>
    <property type="match status" value="1"/>
</dbReference>
<organism evidence="4">
    <name type="scientific">Bactrocera dorsalis</name>
    <name type="common">Oriental fruit fly</name>
    <name type="synonym">Dacus dorsalis</name>
    <dbReference type="NCBI Taxonomy" id="27457"/>
    <lineage>
        <taxon>Eukaryota</taxon>
        <taxon>Metazoa</taxon>
        <taxon>Ecdysozoa</taxon>
        <taxon>Arthropoda</taxon>
        <taxon>Hexapoda</taxon>
        <taxon>Insecta</taxon>
        <taxon>Pterygota</taxon>
        <taxon>Neoptera</taxon>
        <taxon>Endopterygota</taxon>
        <taxon>Diptera</taxon>
        <taxon>Brachycera</taxon>
        <taxon>Muscomorpha</taxon>
        <taxon>Tephritoidea</taxon>
        <taxon>Tephritidae</taxon>
        <taxon>Bactrocera</taxon>
        <taxon>Bactrocera</taxon>
    </lineage>
</organism>
<evidence type="ECO:0000256" key="2">
    <source>
        <dbReference type="SAM" id="MobiDB-lite"/>
    </source>
</evidence>
<keyword evidence="1" id="KW-0343">GTPase activation</keyword>
<evidence type="ECO:0000259" key="3">
    <source>
        <dbReference type="PROSITE" id="PS50238"/>
    </source>
</evidence>
<dbReference type="EMBL" id="GAKP01011029">
    <property type="protein sequence ID" value="JAC47923.1"/>
    <property type="molecule type" value="Transcribed_RNA"/>
</dbReference>
<reference evidence="4" key="1">
    <citation type="journal article" date="2014" name="BMC Genomics">
        <title>Characterizing the developmental transcriptome of the oriental fruit fly, Bactrocera dorsalis (Diptera: Tephritidae) through comparative genomic analysis with Drosophila melanogaster utilizing modENCODE datasets.</title>
        <authorList>
            <person name="Geib S.M."/>
            <person name="Calla B."/>
            <person name="Hall B."/>
            <person name="Hou S."/>
            <person name="Manoukis N.C."/>
        </authorList>
    </citation>
    <scope>NUCLEOTIDE SEQUENCE</scope>
    <source>
        <strain evidence="4">Punador</strain>
    </source>
</reference>
<protein>
    <submittedName>
        <fullName evidence="4">Rho GTPase-activating protein 6</fullName>
    </submittedName>
</protein>
<feature type="domain" description="Rho-GAP" evidence="3">
    <location>
        <begin position="1016"/>
        <end position="1226"/>
    </location>
</feature>
<gene>
    <name evidence="4" type="primary">RHG06</name>
</gene>
<dbReference type="GO" id="GO:0005096">
    <property type="term" value="F:GTPase activator activity"/>
    <property type="evidence" value="ECO:0007669"/>
    <property type="project" value="UniProtKB-KW"/>
</dbReference>
<feature type="region of interest" description="Disordered" evidence="2">
    <location>
        <begin position="502"/>
        <end position="535"/>
    </location>
</feature>
<dbReference type="GO" id="GO:0007165">
    <property type="term" value="P:signal transduction"/>
    <property type="evidence" value="ECO:0007669"/>
    <property type="project" value="InterPro"/>
</dbReference>
<dbReference type="OrthoDB" id="10024839at2759"/>
<feature type="region of interest" description="Disordered" evidence="2">
    <location>
        <begin position="713"/>
        <end position="806"/>
    </location>
</feature>
<dbReference type="PROSITE" id="PS50238">
    <property type="entry name" value="RHOGAP"/>
    <property type="match status" value="1"/>
</dbReference>
<dbReference type="InterPro" id="IPR037863">
    <property type="entry name" value="RHOGAP6/36"/>
</dbReference>
<dbReference type="Gene3D" id="1.10.555.10">
    <property type="entry name" value="Rho GTPase activation protein"/>
    <property type="match status" value="1"/>
</dbReference>
<dbReference type="Pfam" id="PF00620">
    <property type="entry name" value="RhoGAP"/>
    <property type="match status" value="1"/>
</dbReference>
<name>A0A034W2A3_BACDO</name>
<accession>A0A034W2A3</accession>
<evidence type="ECO:0000313" key="4">
    <source>
        <dbReference type="EMBL" id="JAC47923.1"/>
    </source>
</evidence>
<evidence type="ECO:0000256" key="1">
    <source>
        <dbReference type="ARBA" id="ARBA00022468"/>
    </source>
</evidence>
<feature type="compositionally biased region" description="Polar residues" evidence="2">
    <location>
        <begin position="793"/>
        <end position="802"/>
    </location>
</feature>